<evidence type="ECO:0000313" key="3">
    <source>
        <dbReference type="EMBL" id="QNM09216.1"/>
    </source>
</evidence>
<dbReference type="PANTHER" id="PTHR21240:SF28">
    <property type="entry name" value="ISO-OROTATE DECARBOXYLASE (EUROFUNG)"/>
    <property type="match status" value="1"/>
</dbReference>
<evidence type="ECO:0000313" key="4">
    <source>
        <dbReference type="Proteomes" id="UP000515860"/>
    </source>
</evidence>
<dbReference type="GO" id="GO:0019748">
    <property type="term" value="P:secondary metabolic process"/>
    <property type="evidence" value="ECO:0007669"/>
    <property type="project" value="TreeGrafter"/>
</dbReference>
<dbReference type="RefSeq" id="WP_249329140.1">
    <property type="nucleotide sequence ID" value="NZ_CP060635.1"/>
</dbReference>
<dbReference type="Pfam" id="PF04909">
    <property type="entry name" value="Amidohydro_2"/>
    <property type="match status" value="1"/>
</dbReference>
<dbReference type="InterPro" id="IPR006680">
    <property type="entry name" value="Amidohydro-rel"/>
</dbReference>
<protein>
    <submittedName>
        <fullName evidence="3">Amidohydrolase</fullName>
    </submittedName>
</protein>
<dbReference type="SUPFAM" id="SSF51556">
    <property type="entry name" value="Metallo-dependent hydrolases"/>
    <property type="match status" value="1"/>
</dbReference>
<accession>A0A7G9GEI4</accession>
<sequence>MNEFSKFKKIDAHTHIGKFGNPFNIDFDVDRLAEQMDTYQIEKTILCAAGCHLNEETAEAYRQHPDKILPVVWVNPAEGQTAYDMLEHYIRDEGFVGAKLQPLFDAYTADDECVDPVAEICRKYGKPMFIHCGHPPYSLPWQIGLLAERHPDVPMVMLHMGHGHGVYIDGTIKMARKYDNLYLECSGMPMGCQIKNAYETVGSGRVMFGIDSPFHHPTVEIQRVLSCGLGDSELENVFYHNAARLMGLGGEGGQK</sequence>
<dbReference type="Proteomes" id="UP000515860">
    <property type="component" value="Chromosome"/>
</dbReference>
<dbReference type="GO" id="GO:0016831">
    <property type="term" value="F:carboxy-lyase activity"/>
    <property type="evidence" value="ECO:0007669"/>
    <property type="project" value="InterPro"/>
</dbReference>
<evidence type="ECO:0000259" key="2">
    <source>
        <dbReference type="Pfam" id="PF04909"/>
    </source>
</evidence>
<dbReference type="InterPro" id="IPR032465">
    <property type="entry name" value="ACMSD"/>
</dbReference>
<dbReference type="AlphaFoldDB" id="A0A7G9GEI4"/>
<dbReference type="Gene3D" id="3.20.20.140">
    <property type="entry name" value="Metal-dependent hydrolases"/>
    <property type="match status" value="1"/>
</dbReference>
<dbReference type="KEGG" id="whj:H9Q79_02685"/>
<keyword evidence="4" id="KW-1185">Reference proteome</keyword>
<feature type="domain" description="Amidohydrolase-related" evidence="2">
    <location>
        <begin position="10"/>
        <end position="248"/>
    </location>
</feature>
<dbReference type="PANTHER" id="PTHR21240">
    <property type="entry name" value="2-AMINO-3-CARBOXYLMUCONATE-6-SEMIALDEHYDE DECARBOXYLASE"/>
    <property type="match status" value="1"/>
</dbReference>
<dbReference type="InterPro" id="IPR032466">
    <property type="entry name" value="Metal_Hydrolase"/>
</dbReference>
<proteinExistence type="predicted"/>
<reference evidence="3 4" key="1">
    <citation type="submission" date="2020-08" db="EMBL/GenBank/DDBJ databases">
        <authorList>
            <person name="Liu C."/>
            <person name="Sun Q."/>
        </authorList>
    </citation>
    <scope>NUCLEOTIDE SEQUENCE [LARGE SCALE GENOMIC DNA]</scope>
    <source>
        <strain evidence="3 4">NSJ-29</strain>
    </source>
</reference>
<name>A0A7G9GEI4_9FIRM</name>
<gene>
    <name evidence="3" type="ORF">H9Q79_02685</name>
</gene>
<organism evidence="3 4">
    <name type="scientific">Wansuia hejianensis</name>
    <dbReference type="NCBI Taxonomy" id="2763667"/>
    <lineage>
        <taxon>Bacteria</taxon>
        <taxon>Bacillati</taxon>
        <taxon>Bacillota</taxon>
        <taxon>Clostridia</taxon>
        <taxon>Lachnospirales</taxon>
        <taxon>Lachnospiraceae</taxon>
        <taxon>Wansuia</taxon>
    </lineage>
</organism>
<dbReference type="EMBL" id="CP060635">
    <property type="protein sequence ID" value="QNM09216.1"/>
    <property type="molecule type" value="Genomic_DNA"/>
</dbReference>
<evidence type="ECO:0000256" key="1">
    <source>
        <dbReference type="ARBA" id="ARBA00023239"/>
    </source>
</evidence>
<dbReference type="GO" id="GO:0016787">
    <property type="term" value="F:hydrolase activity"/>
    <property type="evidence" value="ECO:0007669"/>
    <property type="project" value="UniProtKB-KW"/>
</dbReference>
<keyword evidence="1" id="KW-0456">Lyase</keyword>
<keyword evidence="3" id="KW-0378">Hydrolase</keyword>
<dbReference type="CDD" id="cd01292">
    <property type="entry name" value="metallo-dependent_hydrolases"/>
    <property type="match status" value="1"/>
</dbReference>
<dbReference type="GO" id="GO:0005737">
    <property type="term" value="C:cytoplasm"/>
    <property type="evidence" value="ECO:0007669"/>
    <property type="project" value="TreeGrafter"/>
</dbReference>